<dbReference type="Proteomes" id="UP000054538">
    <property type="component" value="Unassembled WGS sequence"/>
</dbReference>
<keyword evidence="3" id="KW-1185">Reference proteome</keyword>
<protein>
    <submittedName>
        <fullName evidence="2">Uncharacterized protein</fullName>
    </submittedName>
</protein>
<organism evidence="2 3">
    <name type="scientific">Paxillus rubicundulus Ve08.2h10</name>
    <dbReference type="NCBI Taxonomy" id="930991"/>
    <lineage>
        <taxon>Eukaryota</taxon>
        <taxon>Fungi</taxon>
        <taxon>Dikarya</taxon>
        <taxon>Basidiomycota</taxon>
        <taxon>Agaricomycotina</taxon>
        <taxon>Agaricomycetes</taxon>
        <taxon>Agaricomycetidae</taxon>
        <taxon>Boletales</taxon>
        <taxon>Paxilineae</taxon>
        <taxon>Paxillaceae</taxon>
        <taxon>Paxillus</taxon>
    </lineage>
</organism>
<dbReference type="EMBL" id="KN827070">
    <property type="protein sequence ID" value="KIK77261.1"/>
    <property type="molecule type" value="Genomic_DNA"/>
</dbReference>
<feature type="region of interest" description="Disordered" evidence="1">
    <location>
        <begin position="41"/>
        <end position="128"/>
    </location>
</feature>
<accession>A0A0D0D131</accession>
<feature type="region of interest" description="Disordered" evidence="1">
    <location>
        <begin position="139"/>
        <end position="158"/>
    </location>
</feature>
<dbReference type="InParanoid" id="A0A0D0D131"/>
<evidence type="ECO:0000256" key="1">
    <source>
        <dbReference type="SAM" id="MobiDB-lite"/>
    </source>
</evidence>
<evidence type="ECO:0000313" key="2">
    <source>
        <dbReference type="EMBL" id="KIK77261.1"/>
    </source>
</evidence>
<sequence>PGEGTADQNVCSISLATTPSSLGDDSGDLSVHCACTIPQTLNTPHETISGTATDIVNPNTKSAGPTKPAGAPRTGNARDVNKEVKGTGGKVDAQQSQRGEAIEDEKGGRASGSVTPSSNDGGGDEDIHHVYVVPKTTQPVPYHISPCPEQHDNDNATKAYTTAAQGRADIVHDPGGSTDSPGSHP</sequence>
<feature type="region of interest" description="Disordered" evidence="1">
    <location>
        <begin position="164"/>
        <end position="185"/>
    </location>
</feature>
<evidence type="ECO:0000313" key="3">
    <source>
        <dbReference type="Proteomes" id="UP000054538"/>
    </source>
</evidence>
<feature type="compositionally biased region" description="Polar residues" evidence="1">
    <location>
        <begin position="41"/>
        <end position="63"/>
    </location>
</feature>
<reference evidence="2 3" key="1">
    <citation type="submission" date="2014-04" db="EMBL/GenBank/DDBJ databases">
        <authorList>
            <consortium name="DOE Joint Genome Institute"/>
            <person name="Kuo A."/>
            <person name="Kohler A."/>
            <person name="Jargeat P."/>
            <person name="Nagy L.G."/>
            <person name="Floudas D."/>
            <person name="Copeland A."/>
            <person name="Barry K.W."/>
            <person name="Cichocki N."/>
            <person name="Veneault-Fourrey C."/>
            <person name="LaButti K."/>
            <person name="Lindquist E.A."/>
            <person name="Lipzen A."/>
            <person name="Lundell T."/>
            <person name="Morin E."/>
            <person name="Murat C."/>
            <person name="Sun H."/>
            <person name="Tunlid A."/>
            <person name="Henrissat B."/>
            <person name="Grigoriev I.V."/>
            <person name="Hibbett D.S."/>
            <person name="Martin F."/>
            <person name="Nordberg H.P."/>
            <person name="Cantor M.N."/>
            <person name="Hua S.X."/>
        </authorList>
    </citation>
    <scope>NUCLEOTIDE SEQUENCE [LARGE SCALE GENOMIC DNA]</scope>
    <source>
        <strain evidence="2 3">Ve08.2h10</strain>
    </source>
</reference>
<name>A0A0D0D131_9AGAM</name>
<reference evidence="3" key="2">
    <citation type="submission" date="2015-01" db="EMBL/GenBank/DDBJ databases">
        <title>Evolutionary Origins and Diversification of the Mycorrhizal Mutualists.</title>
        <authorList>
            <consortium name="DOE Joint Genome Institute"/>
            <consortium name="Mycorrhizal Genomics Consortium"/>
            <person name="Kohler A."/>
            <person name="Kuo A."/>
            <person name="Nagy L.G."/>
            <person name="Floudas D."/>
            <person name="Copeland A."/>
            <person name="Barry K.W."/>
            <person name="Cichocki N."/>
            <person name="Veneault-Fourrey C."/>
            <person name="LaButti K."/>
            <person name="Lindquist E.A."/>
            <person name="Lipzen A."/>
            <person name="Lundell T."/>
            <person name="Morin E."/>
            <person name="Murat C."/>
            <person name="Riley R."/>
            <person name="Ohm R."/>
            <person name="Sun H."/>
            <person name="Tunlid A."/>
            <person name="Henrissat B."/>
            <person name="Grigoriev I.V."/>
            <person name="Hibbett D.S."/>
            <person name="Martin F."/>
        </authorList>
    </citation>
    <scope>NUCLEOTIDE SEQUENCE [LARGE SCALE GENOMIC DNA]</scope>
    <source>
        <strain evidence="3">Ve08.2h10</strain>
    </source>
</reference>
<proteinExistence type="predicted"/>
<feature type="non-terminal residue" evidence="2">
    <location>
        <position position="1"/>
    </location>
</feature>
<dbReference type="HOGENOM" id="CLU_125777_0_0_1"/>
<gene>
    <name evidence="2" type="ORF">PAXRUDRAFT_167412</name>
</gene>
<dbReference type="AlphaFoldDB" id="A0A0D0D131"/>